<dbReference type="RefSeq" id="WP_066958754.1">
    <property type="nucleotide sequence ID" value="NZ_BCNX01000013.1"/>
</dbReference>
<feature type="domain" description="Gfo/Idh/MocA-like oxidoreductase N-terminal" evidence="1">
    <location>
        <begin position="5"/>
        <end position="124"/>
    </location>
</feature>
<dbReference type="GO" id="GO:0000166">
    <property type="term" value="F:nucleotide binding"/>
    <property type="evidence" value="ECO:0007669"/>
    <property type="project" value="InterPro"/>
</dbReference>
<feature type="domain" description="GFO/IDH/MocA-like oxidoreductase" evidence="2">
    <location>
        <begin position="132"/>
        <end position="254"/>
    </location>
</feature>
<dbReference type="EMBL" id="FNFT01000018">
    <property type="protein sequence ID" value="SDK51180.1"/>
    <property type="molecule type" value="Genomic_DNA"/>
</dbReference>
<dbReference type="PANTHER" id="PTHR43249:SF1">
    <property type="entry name" value="D-GLUCOSIDE 3-DEHYDROGENASE"/>
    <property type="match status" value="1"/>
</dbReference>
<dbReference type="AlphaFoldDB" id="A0A1G9CHQ5"/>
<keyword evidence="4" id="KW-1185">Reference proteome</keyword>
<name>A0A1G9CHQ5_9EURY</name>
<dbReference type="InterPro" id="IPR000683">
    <property type="entry name" value="Gfo/Idh/MocA-like_OxRdtase_N"/>
</dbReference>
<dbReference type="SUPFAM" id="SSF55347">
    <property type="entry name" value="Glyceraldehyde-3-phosphate dehydrogenase-like, C-terminal domain"/>
    <property type="match status" value="1"/>
</dbReference>
<evidence type="ECO:0000313" key="4">
    <source>
        <dbReference type="Proteomes" id="UP000326500"/>
    </source>
</evidence>
<dbReference type="InterPro" id="IPR055170">
    <property type="entry name" value="GFO_IDH_MocA-like_dom"/>
</dbReference>
<dbReference type="Gene3D" id="3.30.360.10">
    <property type="entry name" value="Dihydrodipicolinate Reductase, domain 2"/>
    <property type="match status" value="1"/>
</dbReference>
<dbReference type="InterPro" id="IPR036291">
    <property type="entry name" value="NAD(P)-bd_dom_sf"/>
</dbReference>
<dbReference type="OrthoDB" id="25239at2157"/>
<dbReference type="Proteomes" id="UP000326500">
    <property type="component" value="Unassembled WGS sequence"/>
</dbReference>
<accession>A0A1G9CHQ5</accession>
<evidence type="ECO:0000259" key="2">
    <source>
        <dbReference type="Pfam" id="PF22725"/>
    </source>
</evidence>
<dbReference type="InterPro" id="IPR052515">
    <property type="entry name" value="Gfo/Idh/MocA_Oxidoreductase"/>
</dbReference>
<dbReference type="Pfam" id="PF22725">
    <property type="entry name" value="GFO_IDH_MocA_C3"/>
    <property type="match status" value="1"/>
</dbReference>
<sequence>MNEEISVGVVGMGKMGIMHAGILNNLNGVSVKAVADTQKLITHFIENQLTGINAYDNYEEMLSKEDLDVVYITTPTSLHPRVAVNCVNNGIPFFVEKPLGINTESCAPLLELLQETYVTNMIGYSKRFVSTFKMAKQIIDNKELGEMIYFNSTMYVSQLFSRGRGWRYDKGISGGGVLNTLGTHLIDLLLWFFGDYSYVQGGTKRYYSSDVEDFAHAYIAFNSGIEGTIDTSWSVRNYRLPEIKIEVHCSRGMFVVTDDYIKIFTDADNAWKEYYKQDFVSGVDFDLGGPEYTMEDKHMVECVKKNVKTDLDVFEGFAVQKVIEEIYKTASNKAEMGVNTHDY</sequence>
<dbReference type="Gene3D" id="3.40.50.720">
    <property type="entry name" value="NAD(P)-binding Rossmann-like Domain"/>
    <property type="match status" value="1"/>
</dbReference>
<reference evidence="3 4" key="1">
    <citation type="submission" date="2016-10" db="EMBL/GenBank/DDBJ databases">
        <authorList>
            <person name="Varghese N."/>
            <person name="Submissions S."/>
        </authorList>
    </citation>
    <scope>NUCLEOTIDE SEQUENCE [LARGE SCALE GENOMIC DNA]</scope>
    <source>
        <strain evidence="3 4">DSM 2373</strain>
    </source>
</reference>
<protein>
    <submittedName>
        <fullName evidence="3">Predicted dehydrogenase</fullName>
    </submittedName>
</protein>
<gene>
    <name evidence="3" type="ORF">SAMN04488571_1187</name>
</gene>
<evidence type="ECO:0000313" key="3">
    <source>
        <dbReference type="EMBL" id="SDK51180.1"/>
    </source>
</evidence>
<proteinExistence type="predicted"/>
<dbReference type="Pfam" id="PF01408">
    <property type="entry name" value="GFO_IDH_MocA"/>
    <property type="match status" value="1"/>
</dbReference>
<organism evidence="3 4">
    <name type="scientific">Methanoculleus thermophilus</name>
    <dbReference type="NCBI Taxonomy" id="2200"/>
    <lineage>
        <taxon>Archaea</taxon>
        <taxon>Methanobacteriati</taxon>
        <taxon>Methanobacteriota</taxon>
        <taxon>Stenosarchaea group</taxon>
        <taxon>Methanomicrobia</taxon>
        <taxon>Methanomicrobiales</taxon>
        <taxon>Methanomicrobiaceae</taxon>
        <taxon>Methanoculleus</taxon>
    </lineage>
</organism>
<dbReference type="SUPFAM" id="SSF51735">
    <property type="entry name" value="NAD(P)-binding Rossmann-fold domains"/>
    <property type="match status" value="1"/>
</dbReference>
<dbReference type="PANTHER" id="PTHR43249">
    <property type="entry name" value="UDP-N-ACETYL-2-AMINO-2-DEOXY-D-GLUCURONATE OXIDASE"/>
    <property type="match status" value="1"/>
</dbReference>
<dbReference type="STRING" id="2200.GCA_001571405_02170"/>
<evidence type="ECO:0000259" key="1">
    <source>
        <dbReference type="Pfam" id="PF01408"/>
    </source>
</evidence>